<accession>A0A0S2K9R5</accession>
<dbReference type="EMBL" id="CP013189">
    <property type="protein sequence ID" value="ALO45094.1"/>
    <property type="molecule type" value="Genomic_DNA"/>
</dbReference>
<name>A0A0S2K9R5_9GAMM</name>
<dbReference type="Proteomes" id="UP000065641">
    <property type="component" value="Chromosome"/>
</dbReference>
<reference evidence="1 2" key="1">
    <citation type="submission" date="2015-11" db="EMBL/GenBank/DDBJ databases">
        <authorList>
            <person name="Zhang Y."/>
            <person name="Guo Z."/>
        </authorList>
    </citation>
    <scope>NUCLEOTIDE SEQUENCE [LARGE SCALE GENOMIC DNA]</scope>
    <source>
        <strain evidence="1 2">KCTC 32221</strain>
    </source>
</reference>
<dbReference type="PROSITE" id="PS51257">
    <property type="entry name" value="PROKAR_LIPOPROTEIN"/>
    <property type="match status" value="1"/>
</dbReference>
<keyword evidence="2" id="KW-1185">Reference proteome</keyword>
<dbReference type="KEGG" id="pspi:PS2015_407"/>
<dbReference type="AlphaFoldDB" id="A0A0S2K9R5"/>
<proteinExistence type="predicted"/>
<gene>
    <name evidence="1" type="ORF">PS2015_407</name>
</gene>
<evidence type="ECO:0008006" key="3">
    <source>
        <dbReference type="Google" id="ProtNLM"/>
    </source>
</evidence>
<organism evidence="1 2">
    <name type="scientific">Pseudohongiella spirulinae</name>
    <dbReference type="NCBI Taxonomy" id="1249552"/>
    <lineage>
        <taxon>Bacteria</taxon>
        <taxon>Pseudomonadati</taxon>
        <taxon>Pseudomonadota</taxon>
        <taxon>Gammaproteobacteria</taxon>
        <taxon>Pseudomonadales</taxon>
        <taxon>Pseudohongiellaceae</taxon>
        <taxon>Pseudohongiella</taxon>
    </lineage>
</organism>
<dbReference type="STRING" id="1249552.PS2015_407"/>
<evidence type="ECO:0000313" key="1">
    <source>
        <dbReference type="EMBL" id="ALO45094.1"/>
    </source>
</evidence>
<sequence>MKPMVYILFLVLFVGCSNRGIYESLQTRQKFECGRVPMSQLEQCLDRAGISYDEYQRSINSSSID</sequence>
<protein>
    <recommendedName>
        <fullName evidence="3">Lipoprotein</fullName>
    </recommendedName>
</protein>
<evidence type="ECO:0000313" key="2">
    <source>
        <dbReference type="Proteomes" id="UP000065641"/>
    </source>
</evidence>